<dbReference type="Gene3D" id="3.40.50.300">
    <property type="entry name" value="P-loop containing nucleotide triphosphate hydrolases"/>
    <property type="match status" value="1"/>
</dbReference>
<dbReference type="InterPro" id="IPR052922">
    <property type="entry name" value="Cytidylate_Kinase-2"/>
</dbReference>
<dbReference type="SUPFAM" id="SSF52540">
    <property type="entry name" value="P-loop containing nucleoside triphosphate hydrolases"/>
    <property type="match status" value="1"/>
</dbReference>
<sequence>MLTADDPLVAPPRRILVAGVSGSGKTTLAGRIGVALGVPHTELDGLHHGPSWTPRPEFLGDVAELASGGMWVTEWQYAEARPILTARADLLVWLDLPFPITLGRLTRRTARRRLRREVLWNGNVEPPLWTVLTDREHVVRWAIRGRNKLRARVPATEAQHPHLTVVRLSSPAGVERWLRGLAEL</sequence>
<protein>
    <submittedName>
        <fullName evidence="1">AAA family ATPase</fullName>
    </submittedName>
</protein>
<dbReference type="InterPro" id="IPR027417">
    <property type="entry name" value="P-loop_NTPase"/>
</dbReference>
<evidence type="ECO:0000313" key="1">
    <source>
        <dbReference type="EMBL" id="USQ78764.1"/>
    </source>
</evidence>
<dbReference type="PANTHER" id="PTHR37816:SF1">
    <property type="entry name" value="TOXIN"/>
    <property type="match status" value="1"/>
</dbReference>
<accession>A0ABY4YPZ0</accession>
<dbReference type="PANTHER" id="PTHR37816">
    <property type="entry name" value="YALI0E33011P"/>
    <property type="match status" value="1"/>
</dbReference>
<reference evidence="1" key="1">
    <citation type="submission" date="2022-06" db="EMBL/GenBank/DDBJ databases">
        <title>Ornithinimicrobium HY1793.</title>
        <authorList>
            <person name="Huang Y."/>
        </authorList>
    </citation>
    <scope>NUCLEOTIDE SEQUENCE</scope>
    <source>
        <strain evidence="1">HY1793</strain>
    </source>
</reference>
<gene>
    <name evidence="1" type="ORF">NF556_14155</name>
</gene>
<organism evidence="1 2">
    <name type="scientific">Ornithinimicrobium faecis</name>
    <dbReference type="NCBI Taxonomy" id="2934158"/>
    <lineage>
        <taxon>Bacteria</taxon>
        <taxon>Bacillati</taxon>
        <taxon>Actinomycetota</taxon>
        <taxon>Actinomycetes</taxon>
        <taxon>Micrococcales</taxon>
        <taxon>Ornithinimicrobiaceae</taxon>
        <taxon>Ornithinimicrobium</taxon>
    </lineage>
</organism>
<dbReference type="RefSeq" id="WP_252591559.1">
    <property type="nucleotide sequence ID" value="NZ_CP099489.1"/>
</dbReference>
<keyword evidence="2" id="KW-1185">Reference proteome</keyword>
<dbReference type="Proteomes" id="UP001056455">
    <property type="component" value="Chromosome"/>
</dbReference>
<evidence type="ECO:0000313" key="2">
    <source>
        <dbReference type="Proteomes" id="UP001056455"/>
    </source>
</evidence>
<name>A0ABY4YPZ0_9MICO</name>
<proteinExistence type="predicted"/>
<dbReference type="EMBL" id="CP099489">
    <property type="protein sequence ID" value="USQ78764.1"/>
    <property type="molecule type" value="Genomic_DNA"/>
</dbReference>